<dbReference type="RefSeq" id="WP_014968178.1">
    <property type="nucleotide sequence ID" value="NC_018664.1"/>
</dbReference>
<dbReference type="OrthoDB" id="2074929at2"/>
<keyword evidence="2" id="KW-1185">Reference proteome</keyword>
<dbReference type="Proteomes" id="UP000006094">
    <property type="component" value="Chromosome"/>
</dbReference>
<protein>
    <submittedName>
        <fullName evidence="1">Uncharacterized protein</fullName>
    </submittedName>
</protein>
<organism evidence="1 2">
    <name type="scientific">Gottschalkia acidurici (strain ATCC 7906 / DSM 604 / BCRC 14475 / CIP 104303 / KCTC 5404 / NCIMB 10678 / 9a)</name>
    <name type="common">Clostridium acidurici</name>
    <dbReference type="NCBI Taxonomy" id="1128398"/>
    <lineage>
        <taxon>Bacteria</taxon>
        <taxon>Bacillati</taxon>
        <taxon>Bacillota</taxon>
        <taxon>Tissierellia</taxon>
        <taxon>Tissierellales</taxon>
        <taxon>Gottschalkiaceae</taxon>
        <taxon>Gottschalkia</taxon>
    </lineage>
</organism>
<proteinExistence type="predicted"/>
<dbReference type="HOGENOM" id="CLU_1955825_0_0_9"/>
<reference evidence="1 2" key="1">
    <citation type="journal article" date="2012" name="PLoS ONE">
        <title>The purine-utilizing bacterium Clostridium acidurici 9a: a genome-guided metabolic reconsideration.</title>
        <authorList>
            <person name="Hartwich K."/>
            <person name="Poehlein A."/>
            <person name="Daniel R."/>
        </authorList>
    </citation>
    <scope>NUCLEOTIDE SEQUENCE [LARGE SCALE GENOMIC DNA]</scope>
    <source>
        <strain evidence="2">ATCC 7906 / DSM 604 / BCRC 14475 / CIP 104303 / KCTC 5404 / NCIMB 10678 / 9a</strain>
    </source>
</reference>
<dbReference type="EMBL" id="CP003326">
    <property type="protein sequence ID" value="AFS79042.1"/>
    <property type="molecule type" value="Genomic_DNA"/>
</dbReference>
<sequence length="123" mass="14251">MNGKRPLIVTLIGDLTFFYALFYIVSLFPKFIQGFGIELTPLPIISNPMIRIIMIAILLVASYGYLKLKLWGYWIVTSMNIFFLVIYIIFFISGKEYFIQGIISGFISLIFILPTRKYFVKSI</sequence>
<dbReference type="KEGG" id="cad:Curi_c20380"/>
<evidence type="ECO:0000313" key="1">
    <source>
        <dbReference type="EMBL" id="AFS79042.1"/>
    </source>
</evidence>
<accession>K0B1Q1</accession>
<evidence type="ECO:0000313" key="2">
    <source>
        <dbReference type="Proteomes" id="UP000006094"/>
    </source>
</evidence>
<gene>
    <name evidence="1" type="ordered locus">Curi_c20380</name>
</gene>
<dbReference type="eggNOG" id="ENOG50346GD">
    <property type="taxonomic scope" value="Bacteria"/>
</dbReference>
<dbReference type="AlphaFoldDB" id="K0B1Q1"/>
<name>K0B1Q1_GOTA9</name>